<dbReference type="AlphaFoldDB" id="E3CW86"/>
<evidence type="ECO:0000259" key="2">
    <source>
        <dbReference type="Pfam" id="PF18025"/>
    </source>
</evidence>
<dbReference type="Gene3D" id="3.40.50.11660">
    <property type="entry name" value="Glycosyl transferase family 10, C-terminal domain"/>
    <property type="match status" value="1"/>
</dbReference>
<dbReference type="Pfam" id="PF18025">
    <property type="entry name" value="FucT_N"/>
    <property type="match status" value="1"/>
</dbReference>
<feature type="domain" description="Fucosyltransferase C-terminal" evidence="1">
    <location>
        <begin position="150"/>
        <end position="232"/>
    </location>
</feature>
<dbReference type="STRING" id="584708.Apau_0910"/>
<dbReference type="InterPro" id="IPR038577">
    <property type="entry name" value="GT10-like_C_sf"/>
</dbReference>
<evidence type="ECO:0000313" key="3">
    <source>
        <dbReference type="EMBL" id="EFQ23338.1"/>
    </source>
</evidence>
<dbReference type="InterPro" id="IPR055270">
    <property type="entry name" value="Glyco_tran_10_C"/>
</dbReference>
<dbReference type="HOGENOM" id="CLU_064454_0_0_0"/>
<gene>
    <name evidence="3" type="ORF">Apau_0910</name>
</gene>
<name>E3CW86_9BACT</name>
<keyword evidence="4" id="KW-1185">Reference proteome</keyword>
<dbReference type="Pfam" id="PF00852">
    <property type="entry name" value="Glyco_transf_10"/>
    <property type="match status" value="1"/>
</dbReference>
<dbReference type="EMBL" id="CM001022">
    <property type="protein sequence ID" value="EFQ23338.1"/>
    <property type="molecule type" value="Genomic_DNA"/>
</dbReference>
<dbReference type="Proteomes" id="UP000005096">
    <property type="component" value="Chromosome"/>
</dbReference>
<evidence type="ECO:0000259" key="1">
    <source>
        <dbReference type="Pfam" id="PF00852"/>
    </source>
</evidence>
<dbReference type="RefSeq" id="WP_006300513.1">
    <property type="nucleotide sequence ID" value="NZ_CM001022.1"/>
</dbReference>
<dbReference type="SUPFAM" id="SSF53756">
    <property type="entry name" value="UDP-Glycosyltransferase/glycogen phosphorylase"/>
    <property type="match status" value="1"/>
</dbReference>
<proteinExistence type="predicted"/>
<dbReference type="OrthoDB" id="9791032at2"/>
<protein>
    <submittedName>
        <fullName evidence="3">Uncharacterized protein</fullName>
    </submittedName>
</protein>
<dbReference type="InterPro" id="IPR041058">
    <property type="entry name" value="FucT_N"/>
</dbReference>
<dbReference type="eggNOG" id="ENOG5031UV7">
    <property type="taxonomic scope" value="Bacteria"/>
</dbReference>
<organism evidence="3 4">
    <name type="scientific">Aminomonas paucivorans DSM 12260</name>
    <dbReference type="NCBI Taxonomy" id="584708"/>
    <lineage>
        <taxon>Bacteria</taxon>
        <taxon>Thermotogati</taxon>
        <taxon>Synergistota</taxon>
        <taxon>Synergistia</taxon>
        <taxon>Synergistales</taxon>
        <taxon>Synergistaceae</taxon>
        <taxon>Aminomonas</taxon>
    </lineage>
</organism>
<feature type="domain" description="Alpha-(1,3)-fucosyltransferase FucT N-terminal" evidence="2">
    <location>
        <begin position="41"/>
        <end position="113"/>
    </location>
</feature>
<dbReference type="PaxDb" id="584708-Apau_0910"/>
<sequence length="303" mass="35553">MSLWDKLRNRFVGCGRDGVVRHVNWWDNRPSWFSRFLNRRLGLPPEARFRFYSVFGPKELVYRPVRGAKVFFSGENLHRFYREYEDYCLDEVDLALGFDDLPNPRYLRFPLWITRIFPPEATEEAIGEEIRRMNRPRPPRERLFALIAGHDKWNTRTPLHDALSARYPVDCAGRWRRNTRELQARFGDDKRRFLEQYAFNICPENTDTPLYVTEKPFEAIQAGCTPVYFGSGNRPEPEVLNREALVLWDPGSPGEALETIRRAVEDPAFGEELRSRPFFLPRAAEVVAEKFAALEALLRRCVP</sequence>
<evidence type="ECO:0000313" key="4">
    <source>
        <dbReference type="Proteomes" id="UP000005096"/>
    </source>
</evidence>
<accession>E3CW86</accession>
<reference evidence="3 4" key="1">
    <citation type="journal article" date="2010" name="Stand. Genomic Sci.">
        <title>Non-contiguous finished genome sequence of Aminomonas paucivorans type strain (GLU-3).</title>
        <authorList>
            <person name="Pitluck S."/>
            <person name="Yasawong M."/>
            <person name="Held B."/>
            <person name="Lapidus A."/>
            <person name="Nolan M."/>
            <person name="Copeland A."/>
            <person name="Lucas S."/>
            <person name="Del Rio T.G."/>
            <person name="Tice H."/>
            <person name="Cheng J.F."/>
            <person name="Chertkov O."/>
            <person name="Goodwin L."/>
            <person name="Tapia R."/>
            <person name="Han C."/>
            <person name="Liolios K."/>
            <person name="Ivanova N."/>
            <person name="Mavromatis K."/>
            <person name="Ovchinnikova G."/>
            <person name="Pati A."/>
            <person name="Chen A."/>
            <person name="Palaniappan K."/>
            <person name="Land M."/>
            <person name="Hauser L."/>
            <person name="Chang Y.J."/>
            <person name="Jeffries C.D."/>
            <person name="Pukall R."/>
            <person name="Spring S."/>
            <person name="Rohde M."/>
            <person name="Sikorski J."/>
            <person name="Goker M."/>
            <person name="Woyke T."/>
            <person name="Bristow J."/>
            <person name="Eisen J.A."/>
            <person name="Markowitz V."/>
            <person name="Hugenholtz P."/>
            <person name="Kyrpides N.C."/>
            <person name="Klenk H.P."/>
        </authorList>
    </citation>
    <scope>NUCLEOTIDE SEQUENCE [LARGE SCALE GENOMIC DNA]</scope>
    <source>
        <strain evidence="3 4">DSM 12260</strain>
    </source>
</reference>